<dbReference type="Pfam" id="PF03129">
    <property type="entry name" value="HGTP_anticodon"/>
    <property type="match status" value="1"/>
</dbReference>
<dbReference type="InterPro" id="IPR006195">
    <property type="entry name" value="aa-tRNA-synth_II"/>
</dbReference>
<dbReference type="SUPFAM" id="SSF55681">
    <property type="entry name" value="Class II aaRS and biotin synthetases"/>
    <property type="match status" value="1"/>
</dbReference>
<evidence type="ECO:0000256" key="3">
    <source>
        <dbReference type="ARBA" id="ARBA00022741"/>
    </source>
</evidence>
<keyword evidence="8" id="KW-0963">Cytoplasm</keyword>
<dbReference type="PROSITE" id="PS50862">
    <property type="entry name" value="AA_TRNA_LIGASE_II"/>
    <property type="match status" value="1"/>
</dbReference>
<reference evidence="11 12" key="1">
    <citation type="journal article" date="2016" name="Nat. Commun.">
        <title>Thousands of microbial genomes shed light on interconnected biogeochemical processes in an aquifer system.</title>
        <authorList>
            <person name="Anantharaman K."/>
            <person name="Brown C.T."/>
            <person name="Hug L.A."/>
            <person name="Sharon I."/>
            <person name="Castelle C.J."/>
            <person name="Probst A.J."/>
            <person name="Thomas B.C."/>
            <person name="Singh A."/>
            <person name="Wilkins M.J."/>
            <person name="Karaoz U."/>
            <person name="Brodie E.L."/>
            <person name="Williams K.H."/>
            <person name="Hubbard S.S."/>
            <person name="Banfield J.F."/>
        </authorList>
    </citation>
    <scope>NUCLEOTIDE SEQUENCE [LARGE SCALE GENOMIC DNA]</scope>
</reference>
<dbReference type="InterPro" id="IPR015807">
    <property type="entry name" value="His-tRNA-ligase"/>
</dbReference>
<dbReference type="Proteomes" id="UP000177310">
    <property type="component" value="Unassembled WGS sequence"/>
</dbReference>
<evidence type="ECO:0000256" key="4">
    <source>
        <dbReference type="ARBA" id="ARBA00022840"/>
    </source>
</evidence>
<feature type="domain" description="Aminoacyl-transfer RNA synthetases class-II family profile" evidence="10">
    <location>
        <begin position="25"/>
        <end position="319"/>
    </location>
</feature>
<dbReference type="GO" id="GO:0006427">
    <property type="term" value="P:histidyl-tRNA aminoacylation"/>
    <property type="evidence" value="ECO:0007669"/>
    <property type="project" value="UniProtKB-UniRule"/>
</dbReference>
<dbReference type="Gene3D" id="3.30.930.10">
    <property type="entry name" value="Bira Bifunctional Protein, Domain 2"/>
    <property type="match status" value="1"/>
</dbReference>
<comment type="subunit">
    <text evidence="8">Homodimer.</text>
</comment>
<dbReference type="InterPro" id="IPR004154">
    <property type="entry name" value="Anticodon-bd"/>
</dbReference>
<evidence type="ECO:0000256" key="5">
    <source>
        <dbReference type="ARBA" id="ARBA00022917"/>
    </source>
</evidence>
<dbReference type="HAMAP" id="MF_00127">
    <property type="entry name" value="His_tRNA_synth"/>
    <property type="match status" value="1"/>
</dbReference>
<keyword evidence="4 8" id="KW-0067">ATP-binding</keyword>
<dbReference type="PIRSF" id="PIRSF001549">
    <property type="entry name" value="His-tRNA_synth"/>
    <property type="match status" value="1"/>
</dbReference>
<evidence type="ECO:0000256" key="6">
    <source>
        <dbReference type="ARBA" id="ARBA00023146"/>
    </source>
</evidence>
<evidence type="ECO:0000256" key="7">
    <source>
        <dbReference type="ARBA" id="ARBA00047639"/>
    </source>
</evidence>
<dbReference type="InterPro" id="IPR036621">
    <property type="entry name" value="Anticodon-bd_dom_sf"/>
</dbReference>
<feature type="binding site" evidence="9">
    <location>
        <begin position="76"/>
        <end position="78"/>
    </location>
    <ligand>
        <name>L-histidine</name>
        <dbReference type="ChEBI" id="CHEBI:57595"/>
    </ligand>
</feature>
<organism evidence="11 12">
    <name type="scientific">Candidatus Buchananbacteria bacterium RIFCSPHIGHO2_02_FULL_56_16</name>
    <dbReference type="NCBI Taxonomy" id="1797542"/>
    <lineage>
        <taxon>Bacteria</taxon>
        <taxon>Candidatus Buchananiibacteriota</taxon>
    </lineage>
</organism>
<comment type="subcellular location">
    <subcellularLocation>
        <location evidence="8">Cytoplasm</location>
    </subcellularLocation>
</comment>
<dbReference type="InterPro" id="IPR004516">
    <property type="entry name" value="HisRS/HisZ"/>
</dbReference>
<feature type="binding site" evidence="9">
    <location>
        <position position="107"/>
    </location>
    <ligand>
        <name>L-histidine</name>
        <dbReference type="ChEBI" id="CHEBI:57595"/>
    </ligand>
</feature>
<keyword evidence="3 8" id="KW-0547">Nucleotide-binding</keyword>
<evidence type="ECO:0000313" key="11">
    <source>
        <dbReference type="EMBL" id="OGY50852.1"/>
    </source>
</evidence>
<dbReference type="InterPro" id="IPR045864">
    <property type="entry name" value="aa-tRNA-synth_II/BPL/LPL"/>
</dbReference>
<comment type="caution">
    <text evidence="11">The sequence shown here is derived from an EMBL/GenBank/DDBJ whole genome shotgun (WGS) entry which is preliminary data.</text>
</comment>
<dbReference type="EMBL" id="MHIL01000027">
    <property type="protein sequence ID" value="OGY50852.1"/>
    <property type="molecule type" value="Genomic_DNA"/>
</dbReference>
<gene>
    <name evidence="8" type="primary">hisS</name>
    <name evidence="11" type="ORF">A3J59_03235</name>
</gene>
<dbReference type="InterPro" id="IPR033656">
    <property type="entry name" value="HisRS_anticodon"/>
</dbReference>
<feature type="binding site" evidence="9">
    <location>
        <begin position="256"/>
        <end position="257"/>
    </location>
    <ligand>
        <name>L-histidine</name>
        <dbReference type="ChEBI" id="CHEBI:57595"/>
    </ligand>
</feature>
<accession>A0A1G1YES5</accession>
<protein>
    <recommendedName>
        <fullName evidence="8">Histidine--tRNA ligase</fullName>
        <ecNumber evidence="8">6.1.1.21</ecNumber>
    </recommendedName>
    <alternativeName>
        <fullName evidence="8">Histidyl-tRNA synthetase</fullName>
        <shortName evidence="8">HisRS</shortName>
    </alternativeName>
</protein>
<dbReference type="CDD" id="cd00773">
    <property type="entry name" value="HisRS-like_core"/>
    <property type="match status" value="1"/>
</dbReference>
<dbReference type="EC" id="6.1.1.21" evidence="8"/>
<keyword evidence="5 8" id="KW-0648">Protein biosynthesis</keyword>
<dbReference type="GO" id="GO:0005524">
    <property type="term" value="F:ATP binding"/>
    <property type="evidence" value="ECO:0007669"/>
    <property type="project" value="UniProtKB-UniRule"/>
</dbReference>
<name>A0A1G1YES5_9BACT</name>
<proteinExistence type="inferred from homology"/>
<keyword evidence="6 8" id="KW-0030">Aminoacyl-tRNA synthetase</keyword>
<feature type="binding site" evidence="9">
    <location>
        <position position="121"/>
    </location>
    <ligand>
        <name>L-histidine</name>
        <dbReference type="ChEBI" id="CHEBI:57595"/>
    </ligand>
</feature>
<evidence type="ECO:0000259" key="10">
    <source>
        <dbReference type="PROSITE" id="PS50862"/>
    </source>
</evidence>
<dbReference type="STRING" id="1797542.A3J59_03235"/>
<dbReference type="AlphaFoldDB" id="A0A1G1YES5"/>
<evidence type="ECO:0000256" key="8">
    <source>
        <dbReference type="HAMAP-Rule" id="MF_00127"/>
    </source>
</evidence>
<comment type="catalytic activity">
    <reaction evidence="7 8">
        <text>tRNA(His) + L-histidine + ATP = L-histidyl-tRNA(His) + AMP + diphosphate + H(+)</text>
        <dbReference type="Rhea" id="RHEA:17313"/>
        <dbReference type="Rhea" id="RHEA-COMP:9665"/>
        <dbReference type="Rhea" id="RHEA-COMP:9689"/>
        <dbReference type="ChEBI" id="CHEBI:15378"/>
        <dbReference type="ChEBI" id="CHEBI:30616"/>
        <dbReference type="ChEBI" id="CHEBI:33019"/>
        <dbReference type="ChEBI" id="CHEBI:57595"/>
        <dbReference type="ChEBI" id="CHEBI:78442"/>
        <dbReference type="ChEBI" id="CHEBI:78527"/>
        <dbReference type="ChEBI" id="CHEBI:456215"/>
        <dbReference type="EC" id="6.1.1.21"/>
    </reaction>
</comment>
<dbReference type="NCBIfam" id="TIGR00442">
    <property type="entry name" value="hisS"/>
    <property type="match status" value="1"/>
</dbReference>
<dbReference type="InterPro" id="IPR041715">
    <property type="entry name" value="HisRS-like_core"/>
</dbReference>
<dbReference type="GO" id="GO:0004821">
    <property type="term" value="F:histidine-tRNA ligase activity"/>
    <property type="evidence" value="ECO:0007669"/>
    <property type="project" value="UniProtKB-UniRule"/>
</dbReference>
<dbReference type="SUPFAM" id="SSF52954">
    <property type="entry name" value="Class II aaRS ABD-related"/>
    <property type="match status" value="1"/>
</dbReference>
<sequence>MRGFRDILPVDQPYWRWVRNTAESFAAGYGFEEIGLAILEETSLFSRSIGNQTDIVSKEMFTFIDKSDGSLTLRPEATASVARAYITHGMLNLPQPVKLYYWGPMFRRERPQAGRQRQFHQLGFEALGDDNPVIDAQLILLAYNFFKALGLDGISIQINSIGTPQARHEYVKELVGYFRSKRKLLPVEEKERLSKNPLRLLDSKDPVCQQLRADAPQLMDWLDDASKTHFMKVIEYLDELDIPYTLNPYLVRGLDYYTRTVFEIWPGEQEEGAQSALGGGGRYDGLIELLGGRPTPAAGFSCGVERIILQLKARGIALPHQDTAEVFLAQIGDAAKIKAVTLFEQLRTAGIRTGESFSKDGLKTQLEAAHKHGVQYVLIIGQKEVLDGTILIRDMESGVQEIIDFKKTVAEIKKKLANGSNSGQVNGL</sequence>
<dbReference type="Pfam" id="PF13393">
    <property type="entry name" value="tRNA-synt_His"/>
    <property type="match status" value="2"/>
</dbReference>
<dbReference type="CDD" id="cd00859">
    <property type="entry name" value="HisRS_anticodon"/>
    <property type="match status" value="1"/>
</dbReference>
<evidence type="ECO:0000256" key="2">
    <source>
        <dbReference type="ARBA" id="ARBA00022598"/>
    </source>
</evidence>
<evidence type="ECO:0000256" key="1">
    <source>
        <dbReference type="ARBA" id="ARBA00008226"/>
    </source>
</evidence>
<dbReference type="Gene3D" id="3.40.50.800">
    <property type="entry name" value="Anticodon-binding domain"/>
    <property type="match status" value="1"/>
</dbReference>
<keyword evidence="2 8" id="KW-0436">Ligase</keyword>
<feature type="binding site" evidence="9">
    <location>
        <position position="252"/>
    </location>
    <ligand>
        <name>L-histidine</name>
        <dbReference type="ChEBI" id="CHEBI:57595"/>
    </ligand>
</feature>
<dbReference type="GO" id="GO:0005737">
    <property type="term" value="C:cytoplasm"/>
    <property type="evidence" value="ECO:0007669"/>
    <property type="project" value="UniProtKB-SubCell"/>
</dbReference>
<feature type="binding site" evidence="9">
    <location>
        <position position="125"/>
    </location>
    <ligand>
        <name>L-histidine</name>
        <dbReference type="ChEBI" id="CHEBI:57595"/>
    </ligand>
</feature>
<evidence type="ECO:0000313" key="12">
    <source>
        <dbReference type="Proteomes" id="UP000177310"/>
    </source>
</evidence>
<dbReference type="PANTHER" id="PTHR43707">
    <property type="entry name" value="HISTIDYL-TRNA SYNTHETASE"/>
    <property type="match status" value="1"/>
</dbReference>
<evidence type="ECO:0000256" key="9">
    <source>
        <dbReference type="PIRSR" id="PIRSR001549-1"/>
    </source>
</evidence>
<comment type="similarity">
    <text evidence="1 8">Belongs to the class-II aminoacyl-tRNA synthetase family.</text>
</comment>
<dbReference type="PANTHER" id="PTHR43707:SF1">
    <property type="entry name" value="HISTIDINE--TRNA LIGASE, MITOCHONDRIAL-RELATED"/>
    <property type="match status" value="1"/>
</dbReference>